<keyword evidence="3" id="KW-0479">Metal-binding</keyword>
<reference evidence="8 9" key="2">
    <citation type="submission" date="2018-12" db="EMBL/GenBank/DDBJ databases">
        <title>Simiduia agarivorans gen. nov., sp. nov., a marine, agarolytic bacterium isolated from shallow coastal water from Keelung, Taiwan.</title>
        <authorList>
            <person name="Shieh W.Y."/>
        </authorList>
    </citation>
    <scope>NUCLEOTIDE SEQUENCE [LARGE SCALE GENOMIC DNA]</scope>
    <source>
        <strain evidence="8 9">GTF-13</strain>
    </source>
</reference>
<dbReference type="GO" id="GO:0046872">
    <property type="term" value="F:metal ion binding"/>
    <property type="evidence" value="ECO:0007669"/>
    <property type="project" value="UniProtKB-KW"/>
</dbReference>
<name>A0A3P3VKG8_9GAMM</name>
<comment type="PTM">
    <text evidence="5">Carbamylation allows a single lysine to coordinate two divalent metal cations.</text>
</comment>
<dbReference type="InterPro" id="IPR011059">
    <property type="entry name" value="Metal-dep_hydrolase_composite"/>
</dbReference>
<evidence type="ECO:0000313" key="9">
    <source>
        <dbReference type="Proteomes" id="UP000280792"/>
    </source>
</evidence>
<dbReference type="InterPro" id="IPR006680">
    <property type="entry name" value="Amidohydro-rel"/>
</dbReference>
<keyword evidence="9" id="KW-1185">Reference proteome</keyword>
<evidence type="ECO:0000256" key="1">
    <source>
        <dbReference type="ARBA" id="ARBA00001947"/>
    </source>
</evidence>
<dbReference type="InterPro" id="IPR032466">
    <property type="entry name" value="Metal_Hydrolase"/>
</dbReference>
<dbReference type="FunFam" id="3.20.20.140:FF:000174">
    <property type="entry name" value="Dihydropyrimidinase-related protein 2"/>
    <property type="match status" value="1"/>
</dbReference>
<evidence type="ECO:0000256" key="2">
    <source>
        <dbReference type="ARBA" id="ARBA00008829"/>
    </source>
</evidence>
<dbReference type="SUPFAM" id="SSF51556">
    <property type="entry name" value="Metallo-dependent hydrolases"/>
    <property type="match status" value="1"/>
</dbReference>
<feature type="domain" description="Amidohydrolase-related" evidence="7">
    <location>
        <begin position="52"/>
        <end position="444"/>
    </location>
</feature>
<dbReference type="GO" id="GO:0005829">
    <property type="term" value="C:cytosol"/>
    <property type="evidence" value="ECO:0007669"/>
    <property type="project" value="TreeGrafter"/>
</dbReference>
<dbReference type="CDD" id="cd01314">
    <property type="entry name" value="D-HYD"/>
    <property type="match status" value="1"/>
</dbReference>
<dbReference type="InterPro" id="IPR050378">
    <property type="entry name" value="Metallo-dep_Hydrolases_sf"/>
</dbReference>
<reference evidence="8 9" key="1">
    <citation type="submission" date="2018-08" db="EMBL/GenBank/DDBJ databases">
        <authorList>
            <person name="Khan S.A."/>
        </authorList>
    </citation>
    <scope>NUCLEOTIDE SEQUENCE [LARGE SCALE GENOMIC DNA]</scope>
    <source>
        <strain evidence="8 9">GTF-13</strain>
    </source>
</reference>
<dbReference type="AlphaFoldDB" id="A0A3P3VKG8"/>
<sequence>MKQFDTIIRGGTVVTAADTIRCDVGIRDGIVTTLGADLQDEGAHVINASGLLVMPGGIDSHIHLDQPSGPGIVMADGFDSGTLSALCGGNTTVIPFAFQDKGQSLREAVKIYHDKAEGQSWIDHSFHMIISDPTKDVLECELPAMVDEGYTSYKVFMTYEGLRLDDRQILDLLEVARRHGAFIMVHAEGYDTIRYMVEKLEAEGRTEAFSHALSRPQLVEREATHRAISLAEFIDVPMLLVHVSAREAMEQIRWGQQKGLKIYGETCPQYLMLTQDDLDREGQEGAKYICSPPPRDRDSQEACWEGLQQNVFQVFSSDHCPFLFEGTTGKLREGEHTSFCRVANGVPGVETRLPILFSEGVSKGRIDLNRFVALSSTNHAKLYGMYPKKGTIAVGSDADIALWDPIKKVTITHEMLHSACDYTPYEGVEITGWPVTVLSRGVVVLDNGKVTGKRGHGQYQSRERSPQSVRR</sequence>
<dbReference type="NCBIfam" id="NF009941">
    <property type="entry name" value="PRK13404.1"/>
    <property type="match status" value="1"/>
</dbReference>
<protein>
    <submittedName>
        <fullName evidence="8">Dihydropyrimidinase</fullName>
        <ecNumber evidence="8">3.5.2.2</ecNumber>
    </submittedName>
</protein>
<dbReference type="Gene3D" id="3.20.20.140">
    <property type="entry name" value="Metal-dependent hydrolases"/>
    <property type="match status" value="1"/>
</dbReference>
<keyword evidence="4 8" id="KW-0378">Hydrolase</keyword>
<dbReference type="GO" id="GO:0004157">
    <property type="term" value="F:dihydropyrimidinase activity"/>
    <property type="evidence" value="ECO:0007669"/>
    <property type="project" value="UniProtKB-EC"/>
</dbReference>
<evidence type="ECO:0000256" key="4">
    <source>
        <dbReference type="ARBA" id="ARBA00022801"/>
    </source>
</evidence>
<evidence type="ECO:0000259" key="7">
    <source>
        <dbReference type="Pfam" id="PF01979"/>
    </source>
</evidence>
<dbReference type="PANTHER" id="PTHR11647:SF1">
    <property type="entry name" value="COLLAPSIN RESPONSE MEDIATOR PROTEIN"/>
    <property type="match status" value="1"/>
</dbReference>
<feature type="region of interest" description="Disordered" evidence="6">
    <location>
        <begin position="452"/>
        <end position="471"/>
    </location>
</feature>
<dbReference type="RefSeq" id="WP_125015981.1">
    <property type="nucleotide sequence ID" value="NZ_QWEZ01000002.1"/>
</dbReference>
<accession>A0A3P3VKG8</accession>
<dbReference type="InterPro" id="IPR011778">
    <property type="entry name" value="Hydantoinase/dihydroPyrase"/>
</dbReference>
<gene>
    <name evidence="8" type="primary">hydA</name>
    <name evidence="8" type="ORF">D0544_10295</name>
</gene>
<organism evidence="8 9">
    <name type="scientific">Aestuariirhabdus litorea</name>
    <dbReference type="NCBI Taxonomy" id="2528527"/>
    <lineage>
        <taxon>Bacteria</taxon>
        <taxon>Pseudomonadati</taxon>
        <taxon>Pseudomonadota</taxon>
        <taxon>Gammaproteobacteria</taxon>
        <taxon>Oceanospirillales</taxon>
        <taxon>Aestuariirhabdaceae</taxon>
        <taxon>Aestuariirhabdus</taxon>
    </lineage>
</organism>
<comment type="caution">
    <text evidence="8">The sequence shown here is derived from an EMBL/GenBank/DDBJ whole genome shotgun (WGS) entry which is preliminary data.</text>
</comment>
<dbReference type="Proteomes" id="UP000280792">
    <property type="component" value="Unassembled WGS sequence"/>
</dbReference>
<comment type="cofactor">
    <cofactor evidence="1">
        <name>Zn(2+)</name>
        <dbReference type="ChEBI" id="CHEBI:29105"/>
    </cofactor>
</comment>
<evidence type="ECO:0000313" key="8">
    <source>
        <dbReference type="EMBL" id="RRJ82269.1"/>
    </source>
</evidence>
<comment type="similarity">
    <text evidence="2">Belongs to the metallo-dependent hydrolases superfamily. Hydantoinase/dihydropyrimidinase family.</text>
</comment>
<dbReference type="SUPFAM" id="SSF51338">
    <property type="entry name" value="Composite domain of metallo-dependent hydrolases"/>
    <property type="match status" value="2"/>
</dbReference>
<dbReference type="NCBIfam" id="TIGR02033">
    <property type="entry name" value="D-hydantoinase"/>
    <property type="match status" value="1"/>
</dbReference>
<dbReference type="PANTHER" id="PTHR11647">
    <property type="entry name" value="HYDRANTOINASE/DIHYDROPYRIMIDINASE FAMILY MEMBER"/>
    <property type="match status" value="1"/>
</dbReference>
<dbReference type="EMBL" id="QWEZ01000002">
    <property type="protein sequence ID" value="RRJ82269.1"/>
    <property type="molecule type" value="Genomic_DNA"/>
</dbReference>
<evidence type="ECO:0000256" key="5">
    <source>
        <dbReference type="PIRSR" id="PIRSR611778-50"/>
    </source>
</evidence>
<dbReference type="EC" id="3.5.2.2" evidence="8"/>
<feature type="modified residue" description="N6-carboxylysine" evidence="5">
    <location>
        <position position="154"/>
    </location>
</feature>
<dbReference type="Pfam" id="PF01979">
    <property type="entry name" value="Amidohydro_1"/>
    <property type="match status" value="1"/>
</dbReference>
<evidence type="ECO:0000256" key="6">
    <source>
        <dbReference type="SAM" id="MobiDB-lite"/>
    </source>
</evidence>
<evidence type="ECO:0000256" key="3">
    <source>
        <dbReference type="ARBA" id="ARBA00022723"/>
    </source>
</evidence>
<proteinExistence type="inferred from homology"/>
<dbReference type="Gene3D" id="2.30.40.10">
    <property type="entry name" value="Urease, subunit C, domain 1"/>
    <property type="match status" value="1"/>
</dbReference>